<name>A0A5K8A2P4_9BACT</name>
<sequence>MSPSTLSITARPFSWAQILETGQVKSISELARNLEVDGSYVTRILKLTTLAPEIVEAVINGEEPDGLSLVRLTRSFPEEWSEQRIMFGF</sequence>
<dbReference type="SUPFAM" id="SSF109709">
    <property type="entry name" value="KorB DNA-binding domain-like"/>
    <property type="match status" value="1"/>
</dbReference>
<accession>A0A5K8A2P4</accession>
<reference evidence="1 2" key="1">
    <citation type="submission" date="2019-11" db="EMBL/GenBank/DDBJ databases">
        <title>Comparative genomics of hydrocarbon-degrading Desulfosarcina strains.</title>
        <authorList>
            <person name="Watanabe M."/>
            <person name="Kojima H."/>
            <person name="Fukui M."/>
        </authorList>
    </citation>
    <scope>NUCLEOTIDE SEQUENCE [LARGE SCALE GENOMIC DNA]</scope>
    <source>
        <strain evidence="1 2">28bB2T</strain>
        <plasmid evidence="2">do28_1 dna</plasmid>
    </source>
</reference>
<keyword evidence="1" id="KW-0614">Plasmid</keyword>
<protein>
    <submittedName>
        <fullName evidence="1">Uncharacterized protein</fullName>
    </submittedName>
</protein>
<evidence type="ECO:0000313" key="2">
    <source>
        <dbReference type="Proteomes" id="UP000425960"/>
    </source>
</evidence>
<dbReference type="RefSeq" id="WP_155326302.1">
    <property type="nucleotide sequence ID" value="NZ_AP021877.1"/>
</dbReference>
<dbReference type="Proteomes" id="UP000425960">
    <property type="component" value="Plasmid Do28_1"/>
</dbReference>
<dbReference type="EMBL" id="AP021877">
    <property type="protein sequence ID" value="BBO86716.1"/>
    <property type="molecule type" value="Genomic_DNA"/>
</dbReference>
<dbReference type="AlphaFoldDB" id="A0A5K8A2P4"/>
<proteinExistence type="predicted"/>
<geneLocation type="plasmid" evidence="2">
    <name>do28_1 dna</name>
</geneLocation>
<organism evidence="1 2">
    <name type="scientific">Desulfosarcina ovata subsp. sediminis</name>
    <dbReference type="NCBI Taxonomy" id="885957"/>
    <lineage>
        <taxon>Bacteria</taxon>
        <taxon>Pseudomonadati</taxon>
        <taxon>Thermodesulfobacteriota</taxon>
        <taxon>Desulfobacteria</taxon>
        <taxon>Desulfobacterales</taxon>
        <taxon>Desulfosarcinaceae</taxon>
        <taxon>Desulfosarcina</taxon>
    </lineage>
</organism>
<dbReference type="KEGG" id="dov:DSCO28_72820"/>
<gene>
    <name evidence="1" type="ORF">DSCO28_72820</name>
</gene>
<evidence type="ECO:0000313" key="1">
    <source>
        <dbReference type="EMBL" id="BBO86716.1"/>
    </source>
</evidence>
<dbReference type="Gene3D" id="1.10.10.2830">
    <property type="match status" value="1"/>
</dbReference>